<protein>
    <submittedName>
        <fullName evidence="1">Uncharacterized protein</fullName>
    </submittedName>
</protein>
<name>A0ABM8BZ16_9MOLU</name>
<evidence type="ECO:0000313" key="1">
    <source>
        <dbReference type="EMBL" id="BDT05110.1"/>
    </source>
</evidence>
<dbReference type="EMBL" id="AP026933">
    <property type="protein sequence ID" value="BDT05110.1"/>
    <property type="molecule type" value="Genomic_DNA"/>
</dbReference>
<organism evidence="1 2">
    <name type="scientific">Spiroplasma ixodetis</name>
    <dbReference type="NCBI Taxonomy" id="2141"/>
    <lineage>
        <taxon>Bacteria</taxon>
        <taxon>Bacillati</taxon>
        <taxon>Mycoplasmatota</taxon>
        <taxon>Mollicutes</taxon>
        <taxon>Entomoplasmatales</taxon>
        <taxon>Spiroplasmataceae</taxon>
        <taxon>Spiroplasma</taxon>
    </lineage>
</organism>
<keyword evidence="2" id="KW-1185">Reference proteome</keyword>
<gene>
    <name evidence="1" type="ORF">SHM_27560</name>
</gene>
<dbReference type="Proteomes" id="UP001163387">
    <property type="component" value="Chromosome"/>
</dbReference>
<reference evidence="1 2" key="1">
    <citation type="journal article" date="2022" name="Front. Microbiol.">
        <title>Male-killing mechanisms vary between Spiroplasma species.</title>
        <authorList>
            <person name="Arai H."/>
            <person name="Inoue M."/>
            <person name="Kageyama D."/>
        </authorList>
    </citation>
    <scope>NUCLEOTIDE SEQUENCE [LARGE SCALE GENOMIC DNA]</scope>
    <source>
        <strain evidence="2">sHm</strain>
    </source>
</reference>
<dbReference type="RefSeq" id="WP_281748679.1">
    <property type="nucleotide sequence ID" value="NZ_AP026933.1"/>
</dbReference>
<accession>A0ABM8BZ16</accession>
<evidence type="ECO:0000313" key="2">
    <source>
        <dbReference type="Proteomes" id="UP001163387"/>
    </source>
</evidence>
<sequence length="256" mass="29903">MDNFYAYIPLILKYIVILPYFLKDSKQVLSFNKYYRVFITWDKPPFNQTSVKLKIEFKSSSTHIGGDYILVKAKIDNEDASLIIKLGTVNRKSQLIIIGGNKQYGNIFSLEELQDTIKIDITPKLKINSRSLETNEIEENIWDIELKDIPPTPSPSKDNWKEVGTKVNINHIKYTFKSNTKYKIYYNFENQFSSKKFAFICKEFLYGELNKEVQTLDWDNINGRIMLSLQIQNDTIAIVSDPTRFGQLLKLEELQE</sequence>
<proteinExistence type="predicted"/>